<name>A0ABN1EZ96_9PROT</name>
<comment type="caution">
    <text evidence="3">The sequence shown here is derived from an EMBL/GenBank/DDBJ whole genome shotgun (WGS) entry which is preliminary data.</text>
</comment>
<organism evidence="3 4">
    <name type="scientific">Rhizomicrobium electricum</name>
    <dbReference type="NCBI Taxonomy" id="480070"/>
    <lineage>
        <taxon>Bacteria</taxon>
        <taxon>Pseudomonadati</taxon>
        <taxon>Pseudomonadota</taxon>
        <taxon>Alphaproteobacteria</taxon>
        <taxon>Micropepsales</taxon>
        <taxon>Micropepsaceae</taxon>
        <taxon>Rhizomicrobium</taxon>
    </lineage>
</organism>
<dbReference type="Pfam" id="PF01479">
    <property type="entry name" value="S4"/>
    <property type="match status" value="1"/>
</dbReference>
<dbReference type="InterPro" id="IPR002942">
    <property type="entry name" value="S4_RNA-bd"/>
</dbReference>
<gene>
    <name evidence="3" type="ORF">GCM10008942_28990</name>
</gene>
<keyword evidence="4" id="KW-1185">Reference proteome</keyword>
<proteinExistence type="predicted"/>
<feature type="domain" description="RNA-binding S4" evidence="2">
    <location>
        <begin position="7"/>
        <end position="69"/>
    </location>
</feature>
<evidence type="ECO:0000259" key="2">
    <source>
        <dbReference type="SMART" id="SM00363"/>
    </source>
</evidence>
<evidence type="ECO:0000313" key="3">
    <source>
        <dbReference type="EMBL" id="GAA0578324.1"/>
    </source>
</evidence>
<evidence type="ECO:0000313" key="4">
    <source>
        <dbReference type="Proteomes" id="UP001499951"/>
    </source>
</evidence>
<accession>A0ABN1EZ96</accession>
<sequence length="89" mass="10133">MAEPERLRLDKWLWCARFYKTRGLAAEACEKGHLRINGFRVEKAGREVRPGDVLTIPQGREVVVVRVLAGAKRRGPATEARTLYEVVEE</sequence>
<dbReference type="SUPFAM" id="SSF55174">
    <property type="entry name" value="Alpha-L RNA-binding motif"/>
    <property type="match status" value="1"/>
</dbReference>
<keyword evidence="1" id="KW-0694">RNA-binding</keyword>
<dbReference type="PROSITE" id="PS50889">
    <property type="entry name" value="S4"/>
    <property type="match status" value="1"/>
</dbReference>
<evidence type="ECO:0000256" key="1">
    <source>
        <dbReference type="PROSITE-ProRule" id="PRU00182"/>
    </source>
</evidence>
<dbReference type="RefSeq" id="WP_166936684.1">
    <property type="nucleotide sequence ID" value="NZ_BAAADD010000008.1"/>
</dbReference>
<dbReference type="Proteomes" id="UP001499951">
    <property type="component" value="Unassembled WGS sequence"/>
</dbReference>
<dbReference type="CDD" id="cd00165">
    <property type="entry name" value="S4"/>
    <property type="match status" value="1"/>
</dbReference>
<dbReference type="Gene3D" id="3.10.290.10">
    <property type="entry name" value="RNA-binding S4 domain"/>
    <property type="match status" value="1"/>
</dbReference>
<dbReference type="EMBL" id="BAAADD010000008">
    <property type="protein sequence ID" value="GAA0578324.1"/>
    <property type="molecule type" value="Genomic_DNA"/>
</dbReference>
<protein>
    <submittedName>
        <fullName evidence="3">RNA-binding S4 domain-containing protein</fullName>
    </submittedName>
</protein>
<reference evidence="3 4" key="1">
    <citation type="journal article" date="2019" name="Int. J. Syst. Evol. Microbiol.">
        <title>The Global Catalogue of Microorganisms (GCM) 10K type strain sequencing project: providing services to taxonomists for standard genome sequencing and annotation.</title>
        <authorList>
            <consortium name="The Broad Institute Genomics Platform"/>
            <consortium name="The Broad Institute Genome Sequencing Center for Infectious Disease"/>
            <person name="Wu L."/>
            <person name="Ma J."/>
        </authorList>
    </citation>
    <scope>NUCLEOTIDE SEQUENCE [LARGE SCALE GENOMIC DNA]</scope>
    <source>
        <strain evidence="3 4">JCM 15089</strain>
    </source>
</reference>
<dbReference type="InterPro" id="IPR036986">
    <property type="entry name" value="S4_RNA-bd_sf"/>
</dbReference>
<dbReference type="SMART" id="SM00363">
    <property type="entry name" value="S4"/>
    <property type="match status" value="1"/>
</dbReference>